<dbReference type="Gene3D" id="3.20.20.140">
    <property type="entry name" value="Metal-dependent hydrolases"/>
    <property type="match status" value="2"/>
</dbReference>
<dbReference type="AlphaFoldDB" id="A0A6J5YF69"/>
<dbReference type="InterPro" id="IPR013108">
    <property type="entry name" value="Amidohydro_3"/>
</dbReference>
<dbReference type="PANTHER" id="PTHR11647">
    <property type="entry name" value="HYDRANTOINASE/DIHYDROPYRIMIDINASE FAMILY MEMBER"/>
    <property type="match status" value="1"/>
</dbReference>
<dbReference type="GO" id="GO:0016812">
    <property type="term" value="F:hydrolase activity, acting on carbon-nitrogen (but not peptide) bonds, in cyclic amides"/>
    <property type="evidence" value="ECO:0007669"/>
    <property type="project" value="TreeGrafter"/>
</dbReference>
<feature type="domain" description="Amidohydrolase 3" evidence="1">
    <location>
        <begin position="43"/>
        <end position="542"/>
    </location>
</feature>
<dbReference type="SUPFAM" id="SSF51556">
    <property type="entry name" value="Metallo-dependent hydrolases"/>
    <property type="match status" value="1"/>
</dbReference>
<dbReference type="Pfam" id="PF07969">
    <property type="entry name" value="Amidohydro_3"/>
    <property type="match status" value="1"/>
</dbReference>
<accession>A0A6J5YF69</accession>
<dbReference type="GO" id="GO:0005829">
    <property type="term" value="C:cytosol"/>
    <property type="evidence" value="ECO:0007669"/>
    <property type="project" value="TreeGrafter"/>
</dbReference>
<dbReference type="InterPro" id="IPR050378">
    <property type="entry name" value="Metallo-dep_Hydrolases_sf"/>
</dbReference>
<reference evidence="2" key="1">
    <citation type="submission" date="2020-05" db="EMBL/GenBank/DDBJ databases">
        <authorList>
            <person name="Chiriac C."/>
            <person name="Salcher M."/>
            <person name="Ghai R."/>
            <person name="Kavagutti S V."/>
        </authorList>
    </citation>
    <scope>NUCLEOTIDE SEQUENCE</scope>
</reference>
<evidence type="ECO:0000313" key="2">
    <source>
        <dbReference type="EMBL" id="CAB4323041.1"/>
    </source>
</evidence>
<evidence type="ECO:0000259" key="1">
    <source>
        <dbReference type="Pfam" id="PF07969"/>
    </source>
</evidence>
<proteinExistence type="predicted"/>
<organism evidence="2">
    <name type="scientific">freshwater metagenome</name>
    <dbReference type="NCBI Taxonomy" id="449393"/>
    <lineage>
        <taxon>unclassified sequences</taxon>
        <taxon>metagenomes</taxon>
        <taxon>ecological metagenomes</taxon>
    </lineage>
</organism>
<protein>
    <submittedName>
        <fullName evidence="2">Unannotated protein</fullName>
    </submittedName>
</protein>
<dbReference type="InterPro" id="IPR011059">
    <property type="entry name" value="Metal-dep_hydrolase_composite"/>
</dbReference>
<gene>
    <name evidence="2" type="ORF">UFOPK1392_00785</name>
</gene>
<dbReference type="InterPro" id="IPR032466">
    <property type="entry name" value="Metal_Hydrolase"/>
</dbReference>
<dbReference type="SUPFAM" id="SSF51338">
    <property type="entry name" value="Composite domain of metallo-dependent hydrolases"/>
    <property type="match status" value="1"/>
</dbReference>
<sequence length="563" mass="60732">MHDLVISGGMVVDGSGAEPQRADVAIDGDTIVAVGADVGATRRTIDAEDRLVTPGFVDVHTHLDAQLAWDPIGTSTCWHGVTSVVIGNCGMTFAPVRDGEAPFLAQAMEAVEDIPADSILAGLPWNWNTHGEYLQWLASQPKGLNFAGFVGHGAVRYYAMGDRSLDVDAEPTDDELAVMVDLVDEAMRAGAVGFSTSRTGRHVTFDGRNVPGTWATERELVALASVLGRHGRGVLGCAPRFDGEGLGLERARSEVGIMAAMSRASGRPFTFNLTSVFSDPQQWRQVLDFVAEANATGANLRPQTTSRSIGVIFSLAHKTPFDNRTGWDVIAGHTLAERVAILRDPTVRADLIARGDGRRGLEATREYFVLTPERGARYDSRPEDSLAAYAERAGTTAVEAYLDLVDATDGRVILNWPILNQDFTVIDQMLTDPRMMLGLADSGAHVGQILDASQPTFFLSYWIRERGLMSIGEGVHQLTGRPAELFGFTDRGRIAVGAKADVNVFSLEDLYLPLPTFQRDFPAGAGRFVQRSQGYDATIVNGSVFMEQGEHTGALTGRPLLAS</sequence>
<name>A0A6J5YF69_9ZZZZ</name>
<dbReference type="EMBL" id="CAEMXZ010000024">
    <property type="protein sequence ID" value="CAB4323041.1"/>
    <property type="molecule type" value="Genomic_DNA"/>
</dbReference>
<dbReference type="PANTHER" id="PTHR11647:SF1">
    <property type="entry name" value="COLLAPSIN RESPONSE MEDIATOR PROTEIN"/>
    <property type="match status" value="1"/>
</dbReference>